<dbReference type="EMBL" id="OCNE01000027">
    <property type="protein sequence ID" value="SOD66857.1"/>
    <property type="molecule type" value="Genomic_DNA"/>
</dbReference>
<evidence type="ECO:0000256" key="2">
    <source>
        <dbReference type="SAM" id="MobiDB-lite"/>
    </source>
</evidence>
<accession>A0A286E7G6</accession>
<evidence type="ECO:0000313" key="4">
    <source>
        <dbReference type="Proteomes" id="UP000219072"/>
    </source>
</evidence>
<evidence type="ECO:0000256" key="1">
    <source>
        <dbReference type="ARBA" id="ARBA00023002"/>
    </source>
</evidence>
<feature type="region of interest" description="Disordered" evidence="2">
    <location>
        <begin position="119"/>
        <end position="140"/>
    </location>
</feature>
<dbReference type="InterPro" id="IPR042204">
    <property type="entry name" value="2Fe-2S-bd_N"/>
</dbReference>
<protein>
    <submittedName>
        <fullName evidence="3">2Fe-2S iron-sulfur cluster binding domain-containing protein</fullName>
    </submittedName>
</protein>
<organism evidence="3 4">
    <name type="scientific">Streptomyces zhaozhouensis</name>
    <dbReference type="NCBI Taxonomy" id="1300267"/>
    <lineage>
        <taxon>Bacteria</taxon>
        <taxon>Bacillati</taxon>
        <taxon>Actinomycetota</taxon>
        <taxon>Actinomycetes</taxon>
        <taxon>Kitasatosporales</taxon>
        <taxon>Streptomycetaceae</taxon>
        <taxon>Streptomyces</taxon>
    </lineage>
</organism>
<dbReference type="GO" id="GO:0016491">
    <property type="term" value="F:oxidoreductase activity"/>
    <property type="evidence" value="ECO:0007669"/>
    <property type="project" value="UniProtKB-KW"/>
</dbReference>
<feature type="compositionally biased region" description="Basic and acidic residues" evidence="2">
    <location>
        <begin position="126"/>
        <end position="140"/>
    </location>
</feature>
<feature type="compositionally biased region" description="Basic and acidic residues" evidence="2">
    <location>
        <begin position="1"/>
        <end position="42"/>
    </location>
</feature>
<dbReference type="InterPro" id="IPR036010">
    <property type="entry name" value="2Fe-2S_ferredoxin-like_sf"/>
</dbReference>
<keyword evidence="4" id="KW-1185">Reference proteome</keyword>
<dbReference type="Pfam" id="PF13510">
    <property type="entry name" value="Fer2_4"/>
    <property type="match status" value="1"/>
</dbReference>
<sequence length="140" mass="15065">MNDDRRTGDHSRTDDASRTGDHSRAHGDRGAHGDRRAEEEGARSLTLHFEGRALPARPGQTVGGALVAAGVTAWRTTRGRGRPRGLFCGIGLCFDCLLTVDGRPDRRACLEPAVDGMRLTVTNPGEHPRADEEAPDADAR</sequence>
<dbReference type="AlphaFoldDB" id="A0A286E7G6"/>
<dbReference type="GO" id="GO:0051536">
    <property type="term" value="F:iron-sulfur cluster binding"/>
    <property type="evidence" value="ECO:0007669"/>
    <property type="project" value="InterPro"/>
</dbReference>
<evidence type="ECO:0000313" key="3">
    <source>
        <dbReference type="EMBL" id="SOD66857.1"/>
    </source>
</evidence>
<gene>
    <name evidence="3" type="ORF">SAMN06297387_12752</name>
</gene>
<dbReference type="Gene3D" id="3.10.20.440">
    <property type="entry name" value="2Fe-2S iron-sulphur cluster binding domain, sarcosine oxidase, alpha subunit, N-terminal domain"/>
    <property type="match status" value="1"/>
</dbReference>
<keyword evidence="1" id="KW-0560">Oxidoreductase</keyword>
<feature type="region of interest" description="Disordered" evidence="2">
    <location>
        <begin position="1"/>
        <end position="60"/>
    </location>
</feature>
<proteinExistence type="predicted"/>
<dbReference type="Proteomes" id="UP000219072">
    <property type="component" value="Unassembled WGS sequence"/>
</dbReference>
<reference evidence="3 4" key="1">
    <citation type="submission" date="2017-09" db="EMBL/GenBank/DDBJ databases">
        <authorList>
            <person name="Ehlers B."/>
            <person name="Leendertz F.H."/>
        </authorList>
    </citation>
    <scope>NUCLEOTIDE SEQUENCE [LARGE SCALE GENOMIC DNA]</scope>
    <source>
        <strain evidence="3 4">CGMCC 4.7095</strain>
    </source>
</reference>
<dbReference type="SUPFAM" id="SSF54292">
    <property type="entry name" value="2Fe-2S ferredoxin-like"/>
    <property type="match status" value="1"/>
</dbReference>
<name>A0A286E7G6_9ACTN</name>